<organism evidence="2">
    <name type="scientific">marine sediment metagenome</name>
    <dbReference type="NCBI Taxonomy" id="412755"/>
    <lineage>
        <taxon>unclassified sequences</taxon>
        <taxon>metagenomes</taxon>
        <taxon>ecological metagenomes</taxon>
    </lineage>
</organism>
<comment type="caution">
    <text evidence="2">The sequence shown here is derived from an EMBL/GenBank/DDBJ whole genome shotgun (WGS) entry which is preliminary data.</text>
</comment>
<evidence type="ECO:0000256" key="1">
    <source>
        <dbReference type="SAM" id="Phobius"/>
    </source>
</evidence>
<keyword evidence="1" id="KW-0812">Transmembrane</keyword>
<protein>
    <submittedName>
        <fullName evidence="2">Uncharacterized protein</fullName>
    </submittedName>
</protein>
<feature type="transmembrane region" description="Helical" evidence="1">
    <location>
        <begin position="6"/>
        <end position="26"/>
    </location>
</feature>
<gene>
    <name evidence="2" type="ORF">LCGC14_2876640</name>
</gene>
<evidence type="ECO:0000313" key="2">
    <source>
        <dbReference type="EMBL" id="KKK75148.1"/>
    </source>
</evidence>
<accession>A0A0F8Y1I8</accession>
<dbReference type="EMBL" id="LAZR01055995">
    <property type="protein sequence ID" value="KKK75148.1"/>
    <property type="molecule type" value="Genomic_DNA"/>
</dbReference>
<keyword evidence="1" id="KW-0472">Membrane</keyword>
<name>A0A0F8Y1I8_9ZZZZ</name>
<keyword evidence="1" id="KW-1133">Transmembrane helix</keyword>
<sequence length="88" mass="9665">MDWITLIGIAATLAVSAIGIALRFAVRQALDAKQAAAGVELDLANFKTEVAKDYATGRALDKVQERIMGELEKLNKKFDRLFEGRDGR</sequence>
<proteinExistence type="predicted"/>
<dbReference type="AlphaFoldDB" id="A0A0F8Y1I8"/>
<reference evidence="2" key="1">
    <citation type="journal article" date="2015" name="Nature">
        <title>Complex archaea that bridge the gap between prokaryotes and eukaryotes.</title>
        <authorList>
            <person name="Spang A."/>
            <person name="Saw J.H."/>
            <person name="Jorgensen S.L."/>
            <person name="Zaremba-Niedzwiedzka K."/>
            <person name="Martijn J."/>
            <person name="Lind A.E."/>
            <person name="van Eijk R."/>
            <person name="Schleper C."/>
            <person name="Guy L."/>
            <person name="Ettema T.J."/>
        </authorList>
    </citation>
    <scope>NUCLEOTIDE SEQUENCE</scope>
</reference>